<dbReference type="PANTHER" id="PTHR38107">
    <property type="match status" value="1"/>
</dbReference>
<dbReference type="EMBL" id="JACXSK010000003">
    <property type="protein sequence ID" value="MBD3122655.1"/>
    <property type="molecule type" value="Genomic_DNA"/>
</dbReference>
<evidence type="ECO:0000313" key="3">
    <source>
        <dbReference type="EMBL" id="OQM41679.1"/>
    </source>
</evidence>
<dbReference type="SUPFAM" id="SSF53955">
    <property type="entry name" value="Lysozyme-like"/>
    <property type="match status" value="1"/>
</dbReference>
<gene>
    <name evidence="3" type="ORF">BZK42_13360</name>
    <name evidence="2" type="ORF">ID160_08210</name>
</gene>
<dbReference type="InterPro" id="IPR002196">
    <property type="entry name" value="Glyco_hydro_24"/>
</dbReference>
<evidence type="ECO:0000313" key="4">
    <source>
        <dbReference type="Proteomes" id="UP000192573"/>
    </source>
</evidence>
<reference evidence="2" key="2">
    <citation type="submission" date="2020-09" db="EMBL/GenBank/DDBJ databases">
        <title>Characterization of IncC plasmids in Enterobacterales of food-producing animals originating from China.</title>
        <authorList>
            <person name="Zhang Y."/>
            <person name="Lei C.-W."/>
        </authorList>
    </citation>
    <scope>NUCLEOTIDE SEQUENCE</scope>
    <source>
        <strain evidence="2">CC1</strain>
    </source>
</reference>
<dbReference type="EC" id="3.2.1.17" evidence="1"/>
<dbReference type="Proteomes" id="UP000192573">
    <property type="component" value="Unassembled WGS sequence"/>
</dbReference>
<dbReference type="InterPro" id="IPR051018">
    <property type="entry name" value="Bacteriophage_GH24"/>
</dbReference>
<dbReference type="Proteomes" id="UP000605024">
    <property type="component" value="Unassembled WGS sequence"/>
</dbReference>
<dbReference type="Gene3D" id="1.10.1740.240">
    <property type="match status" value="1"/>
</dbReference>
<accession>A0A1V8NZ48</accession>
<organism evidence="3 4">
    <name type="scientific">Citrobacter braakii</name>
    <dbReference type="NCBI Taxonomy" id="57706"/>
    <lineage>
        <taxon>Bacteria</taxon>
        <taxon>Pseudomonadati</taxon>
        <taxon>Pseudomonadota</taxon>
        <taxon>Gammaproteobacteria</taxon>
        <taxon>Enterobacterales</taxon>
        <taxon>Enterobacteriaceae</taxon>
        <taxon>Citrobacter</taxon>
        <taxon>Citrobacter freundii complex</taxon>
    </lineage>
</organism>
<proteinExistence type="inferred from homology"/>
<comment type="caution">
    <text evidence="3">The sequence shown here is derived from an EMBL/GenBank/DDBJ whole genome shotgun (WGS) entry which is preliminary data.</text>
</comment>
<comment type="similarity">
    <text evidence="1">Belongs to the glycosyl hydrolase 24 family.</text>
</comment>
<dbReference type="InterPro" id="IPR023346">
    <property type="entry name" value="Lysozyme-like_dom_sf"/>
</dbReference>
<keyword evidence="1" id="KW-0081">Bacteriolytic enzyme</keyword>
<evidence type="ECO:0000313" key="2">
    <source>
        <dbReference type="EMBL" id="MBD3122655.1"/>
    </source>
</evidence>
<dbReference type="GO" id="GO:0009253">
    <property type="term" value="P:peptidoglycan catabolic process"/>
    <property type="evidence" value="ECO:0007669"/>
    <property type="project" value="InterPro"/>
</dbReference>
<dbReference type="AlphaFoldDB" id="A0A1V8NZ48"/>
<dbReference type="EMBL" id="NAEW01000005">
    <property type="protein sequence ID" value="OQM41679.1"/>
    <property type="molecule type" value="Genomic_DNA"/>
</dbReference>
<dbReference type="GO" id="GO:0042742">
    <property type="term" value="P:defense response to bacterium"/>
    <property type="evidence" value="ECO:0007669"/>
    <property type="project" value="UniProtKB-KW"/>
</dbReference>
<dbReference type="GO" id="GO:0031640">
    <property type="term" value="P:killing of cells of another organism"/>
    <property type="evidence" value="ECO:0007669"/>
    <property type="project" value="UniProtKB-KW"/>
</dbReference>
<sequence length="116" mass="13205">MPLHSTQFTPACIAFIKQWQGLSLEKYQDKKGIWVIGYGHEITADESFDAPIMLMQAETLLLADINICEAFIHKEMPQIQDRFQQEALIAWMLSVGISRFCTAEFWPGAISQPETV</sequence>
<keyword evidence="1" id="KW-0378">Hydrolase</keyword>
<keyword evidence="1" id="KW-0929">Antimicrobial</keyword>
<dbReference type="GO" id="GO:0003796">
    <property type="term" value="F:lysozyme activity"/>
    <property type="evidence" value="ECO:0007669"/>
    <property type="project" value="UniProtKB-EC"/>
</dbReference>
<dbReference type="Pfam" id="PF00959">
    <property type="entry name" value="Phage_lysozyme"/>
    <property type="match status" value="1"/>
</dbReference>
<dbReference type="PANTHER" id="PTHR38107:SF3">
    <property type="entry name" value="LYSOZYME RRRD-RELATED"/>
    <property type="match status" value="1"/>
</dbReference>
<dbReference type="GO" id="GO:0016998">
    <property type="term" value="P:cell wall macromolecule catabolic process"/>
    <property type="evidence" value="ECO:0007669"/>
    <property type="project" value="InterPro"/>
</dbReference>
<name>A0A1V8NZ48_CITBR</name>
<reference evidence="3 4" key="1">
    <citation type="submission" date="2017-03" db="EMBL/GenBank/DDBJ databases">
        <authorList>
            <person name="Afonso C.L."/>
            <person name="Miller P.J."/>
            <person name="Scott M.A."/>
            <person name="Spackman E."/>
            <person name="Goraichik I."/>
            <person name="Dimitrov K.M."/>
            <person name="Suarez D.L."/>
            <person name="Swayne D.E."/>
        </authorList>
    </citation>
    <scope>NUCLEOTIDE SEQUENCE [LARGE SCALE GENOMIC DNA]</scope>
    <source>
        <strain evidence="3 4">ATCC 51113</strain>
    </source>
</reference>
<evidence type="ECO:0000256" key="1">
    <source>
        <dbReference type="RuleBase" id="RU003788"/>
    </source>
</evidence>
<keyword evidence="1" id="KW-0326">Glycosidase</keyword>
<protein>
    <recommendedName>
        <fullName evidence="1">Lysozyme</fullName>
        <ecNumber evidence="1">3.2.1.17</ecNumber>
    </recommendedName>
</protein>
<comment type="catalytic activity">
    <reaction evidence="1">
        <text>Hydrolysis of (1-&gt;4)-beta-linkages between N-acetylmuramic acid and N-acetyl-D-glucosamine residues in a peptidoglycan and between N-acetyl-D-glucosamine residues in chitodextrins.</text>
        <dbReference type="EC" id="3.2.1.17"/>
    </reaction>
</comment>
<dbReference type="RefSeq" id="WP_019078091.1">
    <property type="nucleotide sequence ID" value="NZ_CP077405.1"/>
</dbReference>